<comment type="caution">
    <text evidence="3">The sequence shown here is derived from an EMBL/GenBank/DDBJ whole genome shotgun (WGS) entry which is preliminary data.</text>
</comment>
<sequence length="645" mass="70341">MADFPAGATRFPGRPTPAAGESLQSWLRRYAWMFGTSYGQFISALDLTPQQRRSVSSWRCRLPDAPAARLEEQTGVERALLQSMTLERYDRRLIEIRGDGTIARKYWARGSGSRYCPKCVAEDGGAFQNVWQLATTYLCLRHHVVLIDGCQDCHLIHFTQRPTTDVFDPRFCANRRTGEGACGGYLPGHHAEPVAADSPLVRAQHYIDGLARLADAATAKAMLLNLEGVMHGVRKGASVEEVADHAGLEAGDIRGLQPSSERGQPPNSALDYGALAAWAADLVTASEEDVRPDFRKLVLNYDWADLHEHSSTGLGSPDHLGSRWSPNLAPSTRGRLLRAVDDQLTLKQRIQHATAATAPTRAAAAPFIAPAIWPEWAVALDAGGAYNESAFRLAMSAALALVSTGDAHSGSNVKYQPYKEALRPELFATAEVLTDQLRLLTALAPRITPTAKNAINYTQRAHAIFRHQLLPASAWKRIADRVGVHAGGATRTLMARRYAYARMTGSHGSAYPDSWSRARADDANLYGAFCLSMTRELQEEIDVYLRHYFSVAKLKGPVVSAPAVDLLSSPRLPGRALSDIDVAKMHDLLNGGERRIGFLANALDRSEMHVRAAADAFPRSAAAASSSPSNLQRSRGQRPRSRTAA</sequence>
<gene>
    <name evidence="3" type="ORF">NYQ28_14815</name>
</gene>
<name>A0ABT2HL28_9MICO</name>
<dbReference type="RefSeq" id="WP_167509955.1">
    <property type="nucleotide sequence ID" value="NZ_BMNV01000010.1"/>
</dbReference>
<keyword evidence="4" id="KW-1185">Reference proteome</keyword>
<evidence type="ECO:0000259" key="2">
    <source>
        <dbReference type="Pfam" id="PF06527"/>
    </source>
</evidence>
<accession>A0ABT2HL28</accession>
<dbReference type="Pfam" id="PF06527">
    <property type="entry name" value="TniQ"/>
    <property type="match status" value="1"/>
</dbReference>
<reference evidence="3 4" key="1">
    <citation type="submission" date="2022-08" db="EMBL/GenBank/DDBJ databases">
        <title>Taxonomy of Curtobacterium flaccumfaciens.</title>
        <authorList>
            <person name="Osdaghi E."/>
            <person name="Taghavi S.M."/>
            <person name="Hamidizade M."/>
            <person name="Abachi H."/>
            <person name="Fazliarab A."/>
            <person name="Baeyen S."/>
            <person name="Portier P."/>
            <person name="Van Vaerenbergh J."/>
            <person name="Jacques M.-A."/>
        </authorList>
    </citation>
    <scope>NUCLEOTIDE SEQUENCE [LARGE SCALE GENOMIC DNA]</scope>
    <source>
        <strain evidence="3 4">LMG8786T</strain>
    </source>
</reference>
<dbReference type="GeneID" id="95322466"/>
<dbReference type="InterPro" id="IPR009492">
    <property type="entry name" value="TniQ"/>
</dbReference>
<feature type="compositionally biased region" description="Low complexity" evidence="1">
    <location>
        <begin position="619"/>
        <end position="629"/>
    </location>
</feature>
<organism evidence="3 4">
    <name type="scientific">Curtobacterium citreum</name>
    <dbReference type="NCBI Taxonomy" id="2036"/>
    <lineage>
        <taxon>Bacteria</taxon>
        <taxon>Bacillati</taxon>
        <taxon>Actinomycetota</taxon>
        <taxon>Actinomycetes</taxon>
        <taxon>Micrococcales</taxon>
        <taxon>Microbacteriaceae</taxon>
        <taxon>Curtobacterium</taxon>
    </lineage>
</organism>
<evidence type="ECO:0000313" key="4">
    <source>
        <dbReference type="Proteomes" id="UP001652264"/>
    </source>
</evidence>
<evidence type="ECO:0000256" key="1">
    <source>
        <dbReference type="SAM" id="MobiDB-lite"/>
    </source>
</evidence>
<feature type="region of interest" description="Disordered" evidence="1">
    <location>
        <begin position="619"/>
        <end position="645"/>
    </location>
</feature>
<dbReference type="EMBL" id="JANVAD010000008">
    <property type="protein sequence ID" value="MCS6523838.1"/>
    <property type="molecule type" value="Genomic_DNA"/>
</dbReference>
<feature type="domain" description="TniQ" evidence="2">
    <location>
        <begin position="13"/>
        <end position="146"/>
    </location>
</feature>
<dbReference type="Proteomes" id="UP001652264">
    <property type="component" value="Unassembled WGS sequence"/>
</dbReference>
<proteinExistence type="predicted"/>
<feature type="compositionally biased region" description="Basic residues" evidence="1">
    <location>
        <begin position="635"/>
        <end position="645"/>
    </location>
</feature>
<protein>
    <submittedName>
        <fullName evidence="3">TniQ family protein</fullName>
    </submittedName>
</protein>
<evidence type="ECO:0000313" key="3">
    <source>
        <dbReference type="EMBL" id="MCS6523838.1"/>
    </source>
</evidence>